<reference evidence="1" key="2">
    <citation type="submission" date="2017-09" db="EMBL/GenBank/DDBJ databases">
        <title>FDA dAtabase for Regulatory Grade micrObial Sequences (FDA-ARGOS): Supporting development and validation of Infectious Disease Dx tests.</title>
        <authorList>
            <person name="Minogue T."/>
            <person name="Wolcott M."/>
            <person name="Wasieloski L."/>
            <person name="Aguilar W."/>
            <person name="Moore D."/>
            <person name="Tallon L.J."/>
            <person name="Sadzewicz L."/>
            <person name="Ott S."/>
            <person name="Zhao X."/>
            <person name="Nagaraj S."/>
            <person name="Vavikolanu K."/>
            <person name="Aluvathingal J."/>
            <person name="Nadendla S."/>
            <person name="Sichtig H."/>
        </authorList>
    </citation>
    <scope>NUCLEOTIDE SEQUENCE</scope>
    <source>
        <strain evidence="1">FDAARGOS_387</strain>
    </source>
</reference>
<evidence type="ECO:0000313" key="2">
    <source>
        <dbReference type="EMBL" id="VFS46413.1"/>
    </source>
</evidence>
<dbReference type="OrthoDB" id="6624280at2"/>
<evidence type="ECO:0000313" key="1">
    <source>
        <dbReference type="EMBL" id="PHI28477.1"/>
    </source>
</evidence>
<reference evidence="2 4" key="3">
    <citation type="submission" date="2019-03" db="EMBL/GenBank/DDBJ databases">
        <authorList>
            <consortium name="Pathogen Informatics"/>
        </authorList>
    </citation>
    <scope>NUCLEOTIDE SEQUENCE [LARGE SCALE GENOMIC DNA]</scope>
    <source>
        <strain evidence="2 4">NCTC12282</strain>
    </source>
</reference>
<dbReference type="EMBL" id="PDDX01000001">
    <property type="protein sequence ID" value="PHI28477.1"/>
    <property type="molecule type" value="Genomic_DNA"/>
</dbReference>
<dbReference type="RefSeq" id="WP_051323231.1">
    <property type="nucleotide sequence ID" value="NZ_CAADJA010000002.1"/>
</dbReference>
<gene>
    <name evidence="1" type="ORF">CRN84_03610</name>
    <name evidence="2" type="ORF">NCTC12282_01322</name>
</gene>
<keyword evidence="3" id="KW-1185">Reference proteome</keyword>
<reference evidence="3" key="1">
    <citation type="submission" date="2017-09" db="EMBL/GenBank/DDBJ databases">
        <title>FDA dAtabase for Regulatory Grade micrObial Sequences (FDA-ARGOS): Supporting development and validation of Infectious Disease Dx tests.</title>
        <authorList>
            <person name="Minogue T."/>
            <person name="Wolcott M."/>
            <person name="Wasieloski L."/>
            <person name="Aguilar W."/>
            <person name="Moore D."/>
            <person name="Tallon L."/>
            <person name="Sadzewicz L."/>
            <person name="Ott S."/>
            <person name="Zhao X."/>
            <person name="Nagaraj S."/>
            <person name="Vavikolanu K."/>
            <person name="Aluvathingal J."/>
            <person name="Nadendla S."/>
            <person name="Sichtig H."/>
        </authorList>
    </citation>
    <scope>NUCLEOTIDE SEQUENCE [LARGE SCALE GENOMIC DNA]</scope>
    <source>
        <strain evidence="3">FDAARGOS_387</strain>
    </source>
</reference>
<evidence type="ECO:0000313" key="3">
    <source>
        <dbReference type="Proteomes" id="UP000224974"/>
    </source>
</evidence>
<sequence length="126" mass="14647">MKLIGSRNELNRRNELLYSERFINKKASIVSFLNKRYNEIKSVYVLAQIQEQDEDIYKLIVNSKLVVSFKLSRTDESISDISEISVLNYKKSIEKKADKLDLAIALDMLNTDIQKAGLSLKRKKNY</sequence>
<protein>
    <submittedName>
        <fullName evidence="1">Uncharacterized protein</fullName>
    </submittedName>
</protein>
<accession>A0A2C6DGZ1</accession>
<organism evidence="1 3">
    <name type="scientific">Budvicia aquatica</name>
    <dbReference type="NCBI Taxonomy" id="82979"/>
    <lineage>
        <taxon>Bacteria</taxon>
        <taxon>Pseudomonadati</taxon>
        <taxon>Pseudomonadota</taxon>
        <taxon>Gammaproteobacteria</taxon>
        <taxon>Enterobacterales</taxon>
        <taxon>Budviciaceae</taxon>
        <taxon>Budvicia</taxon>
    </lineage>
</organism>
<proteinExistence type="predicted"/>
<dbReference type="AlphaFoldDB" id="A0A2C6DGZ1"/>
<dbReference type="Proteomes" id="UP000373449">
    <property type="component" value="Unassembled WGS sequence"/>
</dbReference>
<name>A0A2C6DGZ1_9GAMM</name>
<dbReference type="Proteomes" id="UP000224974">
    <property type="component" value="Unassembled WGS sequence"/>
</dbReference>
<dbReference type="STRING" id="1111728.GCA_000427805_04529"/>
<evidence type="ECO:0000313" key="4">
    <source>
        <dbReference type="Proteomes" id="UP000373449"/>
    </source>
</evidence>
<dbReference type="EMBL" id="CAADJA010000002">
    <property type="protein sequence ID" value="VFS46413.1"/>
    <property type="molecule type" value="Genomic_DNA"/>
</dbReference>